<feature type="compositionally biased region" description="Basic and acidic residues" evidence="2">
    <location>
        <begin position="1114"/>
        <end position="1123"/>
    </location>
</feature>
<feature type="region of interest" description="Disordered" evidence="2">
    <location>
        <begin position="1546"/>
        <end position="1581"/>
    </location>
</feature>
<feature type="compositionally biased region" description="Basic and acidic residues" evidence="2">
    <location>
        <begin position="129"/>
        <end position="152"/>
    </location>
</feature>
<feature type="compositionally biased region" description="Acidic residues" evidence="2">
    <location>
        <begin position="1433"/>
        <end position="1452"/>
    </location>
</feature>
<feature type="region of interest" description="Disordered" evidence="2">
    <location>
        <begin position="102"/>
        <end position="176"/>
    </location>
</feature>
<dbReference type="Proteomes" id="UP000046393">
    <property type="component" value="Unplaced"/>
</dbReference>
<sequence length="1671" mass="185969">MFEQLEQELEQGTLESRKEIVETEPHVEQQAPVEENFVIKELKENITETPASPRFGEQEPELTRDSLESVREAVEAEPRVEQQAPVEEKFMIKEFKEIITEIPASPTFEEQERELPKGTSESIGEGVEPEPRVEQQAPVEEKFPFEEHKEIFTETPASPMFEEQESELAEGTSESVRAALAPVEEKFSFEEHREIITEIPASPKPKEQEPELTKDSLESVREAVEAEPGVEQQAAVEENFVMEEHKEIITDCRPSAVSWTSEAVLLEPVTKAEEREARVFGKSKAEEQMVVDEDNKMITEIHRSPVFEKQEGEFVEGVLERAREAVKGEPPVQVPTALGAAGIPEEDDVILQQPVVSFVEQLENVVSEEVVVPDEEAVEEENSGSFLYEDLGDVPGLKEGDMSEERDSEPSPSSVCSSDVATSFRKIGEGNDVEGVLRTNLWKVSGVNFREERRGTAVEGLSESLLFDASAASDGKQFLSDISQKCEPPFELHGEKATDDLEEKLMDNVTSIVITGDGEFVETLPVDKPAASSLEDTLNNGTDESLKEKAKDGVEVVLEESTPSVLPVEADRNCEVVCSDADSSRKVTNEYNTVDVLESHALGSRSELEDMFIEPVSEQNDNITSTVILSTDNFENFEVRNNQLSSDVAEDVFDEYSTDYPEVVQESDSKLTKTEGDTILKQIDDDLTKKYEFDTTVVQNDGFRKLEDETPIFTKGVEELPERNVESMQKPFLPSETFGDDVKDKLKNETYTTIISQDSPFEQIDARQDDCTISSEKDDALIIADGSTGKDKSMDVATENFSEHLVKNLIKDVIRTMGGDKPELSSCELELTGPDEDISTVQKIAYEHETDYEADLKEKLEQLEKQNKDFLSMDFSGNSITADDDVTNTELRSLIDKSAAEIVNDVLHYATECLSQSSSTYKTATSKDDYDTCVTSQEDGFETADSWLSQESEYTTATSRNESAASEVSDDRRGSVTPLAALFPVDSAKYLTDAESDNDLLPLKPIPQIDFELSSENDKEDRVGLRTTASGVLLAPISDPGRPVSPVPPRPLDEDDNEEGNFHDDVFRSKHPSVFESLESKSTFNSKDSQEKDELPSAISDATVIKITSGDERPLFESSDKRPSAFLNDNEDINRFDDNESEKEVFVKELTDITIPVKKDVDTAEPKCQETQEINLAIEKTFTSDGGASEETAYDFIFSSSGPASPQNQNFEAVERLPEDFVSKSESVASISLDSLEKISDKSETGRKSNASEHSSSSRKSSYEEPENFTERLTPELKFEWSESTVKAGDSSAAEQLLFSPVEDYQHYYVEHEQVGDGELPTLAEESEEAESSNGRSVSSGHSSDHLGNRCKGASSDNVSETSLQEFERIERDVLNRGEAGLSSSELELYLSGKLKSSTNGSQNSLTEFERLEQEIGEGSPQEEVMILSDIREESEIEEMSIRDDDDEDEEHDSIAEVKSVPINDKKQMSTTPLASPTDSIERDYEKHNDQAVLRSSTDSLEIYDHSNHLNQPGQESDTLINAMESTSDFLKDSLEDIITEKPAAKSSVLETDKPQTSANVSAIESHQTDAEKDSLGGDLDSEYETYPTTVTTFETTQVNNEGYIETISRRVLTRVTDPVITHVQFTGTENEERVRQLASQEQYETSDLDGNVTKTVYIRREASPNEGNFF</sequence>
<feature type="region of interest" description="Disordered" evidence="2">
    <location>
        <begin position="1034"/>
        <end position="1068"/>
    </location>
</feature>
<feature type="region of interest" description="Disordered" evidence="2">
    <location>
        <begin position="1309"/>
        <end position="1364"/>
    </location>
</feature>
<feature type="region of interest" description="Disordered" evidence="2">
    <location>
        <begin position="197"/>
        <end position="217"/>
    </location>
</feature>
<feature type="region of interest" description="Disordered" evidence="2">
    <location>
        <begin position="1114"/>
        <end position="1135"/>
    </location>
</feature>
<evidence type="ECO:0000256" key="2">
    <source>
        <dbReference type="SAM" id="MobiDB-lite"/>
    </source>
</evidence>
<feature type="region of interest" description="Disordered" evidence="2">
    <location>
        <begin position="1195"/>
        <end position="1216"/>
    </location>
</feature>
<feature type="compositionally biased region" description="Polar residues" evidence="2">
    <location>
        <begin position="1198"/>
        <end position="1211"/>
    </location>
</feature>
<feature type="compositionally biased region" description="Basic and acidic residues" evidence="2">
    <location>
        <begin position="396"/>
        <end position="409"/>
    </location>
</feature>
<feature type="compositionally biased region" description="Low complexity" evidence="2">
    <location>
        <begin position="1332"/>
        <end position="1342"/>
    </location>
</feature>
<feature type="compositionally biased region" description="Polar residues" evidence="2">
    <location>
        <begin position="954"/>
        <end position="966"/>
    </location>
</feature>
<feature type="compositionally biased region" description="Polar residues" evidence="2">
    <location>
        <begin position="1469"/>
        <end position="1479"/>
    </location>
</feature>
<feature type="region of interest" description="Disordered" evidence="2">
    <location>
        <begin position="375"/>
        <end position="419"/>
    </location>
</feature>
<feature type="compositionally biased region" description="Basic and acidic residues" evidence="2">
    <location>
        <begin position="15"/>
        <end position="27"/>
    </location>
</feature>
<feature type="region of interest" description="Disordered" evidence="2">
    <location>
        <begin position="1078"/>
        <end position="1097"/>
    </location>
</feature>
<feature type="compositionally biased region" description="Basic and acidic residues" evidence="2">
    <location>
        <begin position="204"/>
        <end position="217"/>
    </location>
</feature>
<feature type="coiled-coil region" evidence="1">
    <location>
        <begin position="846"/>
        <end position="873"/>
    </location>
</feature>
<dbReference type="STRING" id="451379.A0A0N5AYZ9"/>
<keyword evidence="1" id="KW-0175">Coiled coil</keyword>
<evidence type="ECO:0000313" key="3">
    <source>
        <dbReference type="Proteomes" id="UP000046393"/>
    </source>
</evidence>
<feature type="region of interest" description="Disordered" evidence="2">
    <location>
        <begin position="1"/>
        <end position="29"/>
    </location>
</feature>
<feature type="region of interest" description="Disordered" evidence="2">
    <location>
        <begin position="954"/>
        <end position="973"/>
    </location>
</feature>
<evidence type="ECO:0000256" key="1">
    <source>
        <dbReference type="SAM" id="Coils"/>
    </source>
</evidence>
<feature type="compositionally biased region" description="Basic and acidic residues" evidence="2">
    <location>
        <begin position="1235"/>
        <end position="1251"/>
    </location>
</feature>
<accession>A0A0N5AYZ9</accession>
<feature type="region of interest" description="Disordered" evidence="2">
    <location>
        <begin position="45"/>
        <end position="67"/>
    </location>
</feature>
<feature type="region of interest" description="Disordered" evidence="2">
    <location>
        <begin position="1233"/>
        <end position="1276"/>
    </location>
</feature>
<evidence type="ECO:0000313" key="4">
    <source>
        <dbReference type="WBParaSite" id="SMUV_0001020201-mRNA-1"/>
    </source>
</evidence>
<organism evidence="3 4">
    <name type="scientific">Syphacia muris</name>
    <dbReference type="NCBI Taxonomy" id="451379"/>
    <lineage>
        <taxon>Eukaryota</taxon>
        <taxon>Metazoa</taxon>
        <taxon>Ecdysozoa</taxon>
        <taxon>Nematoda</taxon>
        <taxon>Chromadorea</taxon>
        <taxon>Rhabditida</taxon>
        <taxon>Spirurina</taxon>
        <taxon>Oxyuridomorpha</taxon>
        <taxon>Oxyuroidea</taxon>
        <taxon>Oxyuridae</taxon>
        <taxon>Syphacia</taxon>
    </lineage>
</organism>
<name>A0A0N5AYZ9_9BILA</name>
<feature type="compositionally biased region" description="Low complexity" evidence="2">
    <location>
        <begin position="410"/>
        <end position="419"/>
    </location>
</feature>
<proteinExistence type="predicted"/>
<reference evidence="4" key="1">
    <citation type="submission" date="2017-02" db="UniProtKB">
        <authorList>
            <consortium name="WormBaseParasite"/>
        </authorList>
    </citation>
    <scope>IDENTIFICATION</scope>
</reference>
<keyword evidence="3" id="KW-1185">Reference proteome</keyword>
<feature type="region of interest" description="Disordered" evidence="2">
    <location>
        <begin position="1429"/>
        <end position="1490"/>
    </location>
</feature>
<dbReference type="WBParaSite" id="SMUV_0001020201-mRNA-1">
    <property type="protein sequence ID" value="SMUV_0001020201-mRNA-1"/>
    <property type="gene ID" value="SMUV_0001020201"/>
</dbReference>
<feature type="compositionally biased region" description="Basic and acidic residues" evidence="2">
    <location>
        <begin position="1480"/>
        <end position="1490"/>
    </location>
</feature>
<feature type="compositionally biased region" description="Basic and acidic residues" evidence="2">
    <location>
        <begin position="1567"/>
        <end position="1576"/>
    </location>
</feature>
<protein>
    <submittedName>
        <fullName evidence="4">Cardiomyopathy-associated protein 5</fullName>
    </submittedName>
</protein>
<feature type="compositionally biased region" description="Polar residues" evidence="2">
    <location>
        <begin position="1355"/>
        <end position="1364"/>
    </location>
</feature>
<feature type="compositionally biased region" description="Polar residues" evidence="2">
    <location>
        <begin position="1555"/>
        <end position="1566"/>
    </location>
</feature>